<evidence type="ECO:0000256" key="6">
    <source>
        <dbReference type="SAM" id="Coils"/>
    </source>
</evidence>
<feature type="coiled-coil region" evidence="6">
    <location>
        <begin position="118"/>
        <end position="145"/>
    </location>
</feature>
<keyword evidence="4" id="KW-1133">Transmembrane helix</keyword>
<keyword evidence="5" id="KW-0472">Membrane</keyword>
<protein>
    <submittedName>
        <fullName evidence="7">LemA family protein</fullName>
    </submittedName>
</protein>
<evidence type="ECO:0000256" key="5">
    <source>
        <dbReference type="ARBA" id="ARBA00023136"/>
    </source>
</evidence>
<dbReference type="AlphaFoldDB" id="A0A939J361"/>
<dbReference type="GO" id="GO:0016020">
    <property type="term" value="C:membrane"/>
    <property type="evidence" value="ECO:0007669"/>
    <property type="project" value="UniProtKB-SubCell"/>
</dbReference>
<name>A0A939J361_9HYPH</name>
<dbReference type="SUPFAM" id="SSF140478">
    <property type="entry name" value="LemA-like"/>
    <property type="match status" value="1"/>
</dbReference>
<dbReference type="Gene3D" id="1.20.1440.20">
    <property type="entry name" value="LemA-like domain"/>
    <property type="match status" value="1"/>
</dbReference>
<dbReference type="RefSeq" id="WP_207141975.1">
    <property type="nucleotide sequence ID" value="NZ_JAEKJZ010000003.1"/>
</dbReference>
<evidence type="ECO:0000313" key="7">
    <source>
        <dbReference type="EMBL" id="MBN9672148.1"/>
    </source>
</evidence>
<evidence type="ECO:0000313" key="8">
    <source>
        <dbReference type="Proteomes" id="UP000664096"/>
    </source>
</evidence>
<accession>A0A939J361</accession>
<dbReference type="InterPro" id="IPR007156">
    <property type="entry name" value="MamQ_LemA"/>
</dbReference>
<keyword evidence="6" id="KW-0175">Coiled coil</keyword>
<keyword evidence="3" id="KW-0812">Transmembrane</keyword>
<reference evidence="7" key="1">
    <citation type="submission" date="2020-12" db="EMBL/GenBank/DDBJ databases">
        <title>Oil enriched cultivation method for isolating marine PHA-producing bacteria.</title>
        <authorList>
            <person name="Zheng W."/>
            <person name="Yu S."/>
            <person name="Huang Y."/>
        </authorList>
    </citation>
    <scope>NUCLEOTIDE SEQUENCE</scope>
    <source>
        <strain evidence="7">SY-2-12</strain>
    </source>
</reference>
<comment type="similarity">
    <text evidence="2">Belongs to the LemA family.</text>
</comment>
<evidence type="ECO:0000256" key="1">
    <source>
        <dbReference type="ARBA" id="ARBA00004167"/>
    </source>
</evidence>
<organism evidence="7 8">
    <name type="scientific">Roseibium aggregatum</name>
    <dbReference type="NCBI Taxonomy" id="187304"/>
    <lineage>
        <taxon>Bacteria</taxon>
        <taxon>Pseudomonadati</taxon>
        <taxon>Pseudomonadota</taxon>
        <taxon>Alphaproteobacteria</taxon>
        <taxon>Hyphomicrobiales</taxon>
        <taxon>Stappiaceae</taxon>
        <taxon>Roseibium</taxon>
    </lineage>
</organism>
<proteinExistence type="inferred from homology"/>
<comment type="caution">
    <text evidence="7">The sequence shown here is derived from an EMBL/GenBank/DDBJ whole genome shotgun (WGS) entry which is preliminary data.</text>
</comment>
<gene>
    <name evidence="7" type="ORF">JF539_17480</name>
</gene>
<evidence type="ECO:0000256" key="2">
    <source>
        <dbReference type="ARBA" id="ARBA00008854"/>
    </source>
</evidence>
<dbReference type="PANTHER" id="PTHR34478">
    <property type="entry name" value="PROTEIN LEMA"/>
    <property type="match status" value="1"/>
</dbReference>
<comment type="subcellular location">
    <subcellularLocation>
        <location evidence="1">Membrane</location>
        <topology evidence="1">Single-pass membrane protein</topology>
    </subcellularLocation>
</comment>
<dbReference type="InterPro" id="IPR023353">
    <property type="entry name" value="LemA-like_dom_sf"/>
</dbReference>
<evidence type="ECO:0000256" key="3">
    <source>
        <dbReference type="ARBA" id="ARBA00022692"/>
    </source>
</evidence>
<dbReference type="EMBL" id="JAEKJZ010000003">
    <property type="protein sequence ID" value="MBN9672148.1"/>
    <property type="molecule type" value="Genomic_DNA"/>
</dbReference>
<sequence length="196" mass="21417">MVGQLLILLVVLLALCVGLTLVYVVTFNGLQTAQTQVVETWSGIEVQLKRRHQLVPGLVSAVKSAMRHETALFEKLIEVRNQAEVAMRSGDADEISKQEAALSHHLRGVLVQVEDNPAITATGNIEAFQKQLEETEDQIAAARRIYNGNVQNLNARIASFPGNMIAPRHGIRPANSFVLGESEFEAVYAGPEVALH</sequence>
<dbReference type="PANTHER" id="PTHR34478:SF1">
    <property type="entry name" value="PROTEIN LEMA"/>
    <property type="match status" value="1"/>
</dbReference>
<evidence type="ECO:0000256" key="4">
    <source>
        <dbReference type="ARBA" id="ARBA00022989"/>
    </source>
</evidence>
<dbReference type="Pfam" id="PF04011">
    <property type="entry name" value="LemA"/>
    <property type="match status" value="1"/>
</dbReference>
<dbReference type="Proteomes" id="UP000664096">
    <property type="component" value="Unassembled WGS sequence"/>
</dbReference>